<name>A0ACC1RHI9_9APHY</name>
<reference evidence="1" key="1">
    <citation type="submission" date="2022-07" db="EMBL/GenBank/DDBJ databases">
        <title>Genome Sequence of Phlebia brevispora.</title>
        <authorList>
            <person name="Buettner E."/>
        </authorList>
    </citation>
    <scope>NUCLEOTIDE SEQUENCE</scope>
    <source>
        <strain evidence="1">MPL23</strain>
    </source>
</reference>
<protein>
    <submittedName>
        <fullName evidence="1">Uncharacterized protein</fullName>
    </submittedName>
</protein>
<gene>
    <name evidence="1" type="ORF">NM688_g9384</name>
</gene>
<evidence type="ECO:0000313" key="2">
    <source>
        <dbReference type="Proteomes" id="UP001148662"/>
    </source>
</evidence>
<proteinExistence type="predicted"/>
<sequence length="335" mass="37794">MSDNENGKNALLSTLVVVGNDYRLTRAFWSASLALTIYDTLLTLGDEVWFFHLVHLLELTQAKVTYMWTTRLTRTHILYWLNRFWPLSNLLINNIYTSVLSLEHPTDKSRTFRGMGGEWTDKCDDIAAFASLIAILILRIYAMYDRNKRILWVLLTCLIGELIAELIMVGFIAVRLQTAHLPAPFTGCIPTHIAPWVWIYWLPMSIFESCLFLLAVAKAAQLTYTGEGRAPSLLVVLLRDSIIFYGGVLSVILTNFIVWKVGRPSLFATFLSTVFAAHCMLGCRILLNIQRAVHEQRQEETAVFTTVDSGPELALQAVKTGNTDGHELSLIIDPV</sequence>
<dbReference type="EMBL" id="JANHOG010002914">
    <property type="protein sequence ID" value="KAJ3518841.1"/>
    <property type="molecule type" value="Genomic_DNA"/>
</dbReference>
<keyword evidence="2" id="KW-1185">Reference proteome</keyword>
<accession>A0ACC1RHI9</accession>
<dbReference type="Proteomes" id="UP001148662">
    <property type="component" value="Unassembled WGS sequence"/>
</dbReference>
<evidence type="ECO:0000313" key="1">
    <source>
        <dbReference type="EMBL" id="KAJ3518841.1"/>
    </source>
</evidence>
<comment type="caution">
    <text evidence="1">The sequence shown here is derived from an EMBL/GenBank/DDBJ whole genome shotgun (WGS) entry which is preliminary data.</text>
</comment>
<organism evidence="1 2">
    <name type="scientific">Phlebia brevispora</name>
    <dbReference type="NCBI Taxonomy" id="194682"/>
    <lineage>
        <taxon>Eukaryota</taxon>
        <taxon>Fungi</taxon>
        <taxon>Dikarya</taxon>
        <taxon>Basidiomycota</taxon>
        <taxon>Agaricomycotina</taxon>
        <taxon>Agaricomycetes</taxon>
        <taxon>Polyporales</taxon>
        <taxon>Meruliaceae</taxon>
        <taxon>Phlebia</taxon>
    </lineage>
</organism>